<keyword evidence="1 2" id="KW-0238">DNA-binding</keyword>
<evidence type="ECO:0000313" key="4">
    <source>
        <dbReference type="EMBL" id="PMP97908.1"/>
    </source>
</evidence>
<evidence type="ECO:0000313" key="5">
    <source>
        <dbReference type="Proteomes" id="UP000235619"/>
    </source>
</evidence>
<reference evidence="4 5" key="1">
    <citation type="submission" date="2018-01" db="EMBL/GenBank/DDBJ databases">
        <title>Metagenomic assembled genomes from two thermal pools in the Uzon Caldera, Kamchatka, Russia.</title>
        <authorList>
            <person name="Wilkins L."/>
            <person name="Ettinger C."/>
        </authorList>
    </citation>
    <scope>NUCLEOTIDE SEQUENCE [LARGE SCALE GENOMIC DNA]</scope>
    <source>
        <strain evidence="4">ARK-04</strain>
    </source>
</reference>
<dbReference type="Proteomes" id="UP000235619">
    <property type="component" value="Unassembled WGS sequence"/>
</dbReference>
<proteinExistence type="predicted"/>
<evidence type="ECO:0000256" key="2">
    <source>
        <dbReference type="PROSITE-ProRule" id="PRU01091"/>
    </source>
</evidence>
<protein>
    <recommendedName>
        <fullName evidence="3">OmpR/PhoB-type domain-containing protein</fullName>
    </recommendedName>
</protein>
<dbReference type="GO" id="GO:0003677">
    <property type="term" value="F:DNA binding"/>
    <property type="evidence" value="ECO:0007669"/>
    <property type="project" value="UniProtKB-UniRule"/>
</dbReference>
<sequence>MFFTREELLNLIWGIERDYYSRVLDAYICRLREKLGDYGGIIETIRGFGYKLKIIS</sequence>
<dbReference type="SUPFAM" id="SSF46894">
    <property type="entry name" value="C-terminal effector domain of the bipartite response regulators"/>
    <property type="match status" value="1"/>
</dbReference>
<feature type="DNA-binding region" description="OmpR/PhoB-type" evidence="2">
    <location>
        <begin position="1"/>
        <end position="54"/>
    </location>
</feature>
<accession>A0A2N7QG30</accession>
<name>A0A2N7QG30_9BACT</name>
<dbReference type="Gene3D" id="1.10.10.10">
    <property type="entry name" value="Winged helix-like DNA-binding domain superfamily/Winged helix DNA-binding domain"/>
    <property type="match status" value="1"/>
</dbReference>
<gene>
    <name evidence="4" type="ORF">C0169_01630</name>
</gene>
<evidence type="ECO:0000256" key="1">
    <source>
        <dbReference type="ARBA" id="ARBA00023125"/>
    </source>
</evidence>
<dbReference type="AlphaFoldDB" id="A0A2N7QG30"/>
<evidence type="ECO:0000259" key="3">
    <source>
        <dbReference type="PROSITE" id="PS51755"/>
    </source>
</evidence>
<dbReference type="GO" id="GO:0000160">
    <property type="term" value="P:phosphorelay signal transduction system"/>
    <property type="evidence" value="ECO:0007669"/>
    <property type="project" value="InterPro"/>
</dbReference>
<comment type="caution">
    <text evidence="4">The sequence shown here is derived from an EMBL/GenBank/DDBJ whole genome shotgun (WGS) entry which is preliminary data.</text>
</comment>
<dbReference type="InterPro" id="IPR016032">
    <property type="entry name" value="Sig_transdc_resp-reg_C-effctor"/>
</dbReference>
<dbReference type="Pfam" id="PF00486">
    <property type="entry name" value="Trans_reg_C"/>
    <property type="match status" value="1"/>
</dbReference>
<dbReference type="InterPro" id="IPR036388">
    <property type="entry name" value="WH-like_DNA-bd_sf"/>
</dbReference>
<feature type="domain" description="OmpR/PhoB-type" evidence="3">
    <location>
        <begin position="1"/>
        <end position="54"/>
    </location>
</feature>
<dbReference type="InterPro" id="IPR001867">
    <property type="entry name" value="OmpR/PhoB-type_DNA-bd"/>
</dbReference>
<organism evidence="4 5">
    <name type="scientific">Thermodesulfobacterium geofontis</name>
    <dbReference type="NCBI Taxonomy" id="1295609"/>
    <lineage>
        <taxon>Bacteria</taxon>
        <taxon>Pseudomonadati</taxon>
        <taxon>Thermodesulfobacteriota</taxon>
        <taxon>Thermodesulfobacteria</taxon>
        <taxon>Thermodesulfobacteriales</taxon>
        <taxon>Thermodesulfobacteriaceae</taxon>
        <taxon>Thermodesulfobacterium</taxon>
    </lineage>
</organism>
<dbReference type="SMART" id="SM00862">
    <property type="entry name" value="Trans_reg_C"/>
    <property type="match status" value="1"/>
</dbReference>
<dbReference type="EMBL" id="PNJD01000104">
    <property type="protein sequence ID" value="PMP97908.1"/>
    <property type="molecule type" value="Genomic_DNA"/>
</dbReference>
<dbReference type="GO" id="GO:0006355">
    <property type="term" value="P:regulation of DNA-templated transcription"/>
    <property type="evidence" value="ECO:0007669"/>
    <property type="project" value="InterPro"/>
</dbReference>
<dbReference type="CDD" id="cd00383">
    <property type="entry name" value="trans_reg_C"/>
    <property type="match status" value="1"/>
</dbReference>
<dbReference type="PROSITE" id="PS51755">
    <property type="entry name" value="OMPR_PHOB"/>
    <property type="match status" value="1"/>
</dbReference>